<dbReference type="InterPro" id="IPR009683">
    <property type="entry name" value="Extensin-like_C"/>
</dbReference>
<name>A0A2W7N5A8_9RHOB</name>
<dbReference type="EMBL" id="QKZL01000010">
    <property type="protein sequence ID" value="PZX15261.1"/>
    <property type="molecule type" value="Genomic_DNA"/>
</dbReference>
<feature type="chain" id="PRO_5016006332" description="Extensin-like C-terminal domain-containing protein" evidence="2">
    <location>
        <begin position="21"/>
        <end position="282"/>
    </location>
</feature>
<accession>A0A2W7N5A8</accession>
<dbReference type="RefSeq" id="WP_111537691.1">
    <property type="nucleotide sequence ID" value="NZ_QKZL01000010.1"/>
</dbReference>
<evidence type="ECO:0000259" key="3">
    <source>
        <dbReference type="Pfam" id="PF06904"/>
    </source>
</evidence>
<dbReference type="OrthoDB" id="9809788at2"/>
<keyword evidence="5" id="KW-1185">Reference proteome</keyword>
<organism evidence="4 5">
    <name type="scientific">Palleronia aestuarii</name>
    <dbReference type="NCBI Taxonomy" id="568105"/>
    <lineage>
        <taxon>Bacteria</taxon>
        <taxon>Pseudomonadati</taxon>
        <taxon>Pseudomonadota</taxon>
        <taxon>Alphaproteobacteria</taxon>
        <taxon>Rhodobacterales</taxon>
        <taxon>Roseobacteraceae</taxon>
        <taxon>Palleronia</taxon>
    </lineage>
</organism>
<reference evidence="4 5" key="1">
    <citation type="submission" date="2018-06" db="EMBL/GenBank/DDBJ databases">
        <title>Genomic Encyclopedia of Archaeal and Bacterial Type Strains, Phase II (KMG-II): from individual species to whole genera.</title>
        <authorList>
            <person name="Goeker M."/>
        </authorList>
    </citation>
    <scope>NUCLEOTIDE SEQUENCE [LARGE SCALE GENOMIC DNA]</scope>
    <source>
        <strain evidence="4 5">DSM 22009</strain>
    </source>
</reference>
<sequence>MRAGALAALLLLAFAGLAAAEAPERSPLPRYRPGPILSFPEVETTADAIAETVAQVIRRRAPFPARVVEGGSGIGRIARSPRPESRPQNVRRRGAVRRAGFPVDRQAGPHSICGDPEILGTTLPAIPGRIAGCGVDEPVRLVSVAGLRLSQAATVDCRTAGALKTWVEDGVGPVVGRLGGGAVGLRVVAHYACRPRNNVPGAKISEHGRGRAIDIAAIRLRNGVEISVLKGWEDEQHGPLLHQLHEAACGPFGTVLGPESDAMHQDHFHFDTARYRSGSYCR</sequence>
<comment type="caution">
    <text evidence="4">The sequence shown here is derived from an EMBL/GenBank/DDBJ whole genome shotgun (WGS) entry which is preliminary data.</text>
</comment>
<gene>
    <name evidence="4" type="ORF">LX81_02564</name>
</gene>
<dbReference type="Proteomes" id="UP000248916">
    <property type="component" value="Unassembled WGS sequence"/>
</dbReference>
<evidence type="ECO:0000313" key="4">
    <source>
        <dbReference type="EMBL" id="PZX15261.1"/>
    </source>
</evidence>
<evidence type="ECO:0000313" key="5">
    <source>
        <dbReference type="Proteomes" id="UP000248916"/>
    </source>
</evidence>
<dbReference type="AlphaFoldDB" id="A0A2W7N5A8"/>
<feature type="signal peptide" evidence="2">
    <location>
        <begin position="1"/>
        <end position="20"/>
    </location>
</feature>
<feature type="region of interest" description="Disordered" evidence="1">
    <location>
        <begin position="74"/>
        <end position="93"/>
    </location>
</feature>
<evidence type="ECO:0000256" key="1">
    <source>
        <dbReference type="SAM" id="MobiDB-lite"/>
    </source>
</evidence>
<protein>
    <recommendedName>
        <fullName evidence="3">Extensin-like C-terminal domain-containing protein</fullName>
    </recommendedName>
</protein>
<dbReference type="Pfam" id="PF06904">
    <property type="entry name" value="Extensin-like_C"/>
    <property type="match status" value="1"/>
</dbReference>
<feature type="domain" description="Extensin-like C-terminal" evidence="3">
    <location>
        <begin position="131"/>
        <end position="282"/>
    </location>
</feature>
<evidence type="ECO:0000256" key="2">
    <source>
        <dbReference type="SAM" id="SignalP"/>
    </source>
</evidence>
<proteinExistence type="predicted"/>
<keyword evidence="2" id="KW-0732">Signal</keyword>